<organism evidence="2 3">
    <name type="scientific">Paracoccus contaminans</name>
    <dbReference type="NCBI Taxonomy" id="1945662"/>
    <lineage>
        <taxon>Bacteria</taxon>
        <taxon>Pseudomonadati</taxon>
        <taxon>Pseudomonadota</taxon>
        <taxon>Alphaproteobacteria</taxon>
        <taxon>Rhodobacterales</taxon>
        <taxon>Paracoccaceae</taxon>
        <taxon>Paracoccus</taxon>
    </lineage>
</organism>
<dbReference type="EMBL" id="CP020612">
    <property type="protein sequence ID" value="ARJ69837.1"/>
    <property type="molecule type" value="Genomic_DNA"/>
</dbReference>
<dbReference type="Proteomes" id="UP000193017">
    <property type="component" value="Chromosome"/>
</dbReference>
<dbReference type="AlphaFoldDB" id="A0A1W6CY81"/>
<protein>
    <recommendedName>
        <fullName evidence="4">Lipoprotein</fullName>
    </recommendedName>
</protein>
<evidence type="ECO:0000313" key="2">
    <source>
        <dbReference type="EMBL" id="ARJ69837.1"/>
    </source>
</evidence>
<reference evidence="2 3" key="1">
    <citation type="submission" date="2017-03" db="EMBL/GenBank/DDBJ databases">
        <title>Genome sequence of Paracoccus contaminans isolated from a water microcosm.</title>
        <authorList>
            <person name="Aurass P."/>
            <person name="Karste S."/>
            <person name="Trost E."/>
            <person name="Glaeser S.P."/>
            <person name="Kaempfer P."/>
            <person name="Flieger A."/>
        </authorList>
    </citation>
    <scope>NUCLEOTIDE SEQUENCE [LARGE SCALE GENOMIC DNA]</scope>
    <source>
        <strain evidence="3">RKI 16-01929T\LMG 29738T\CCM 8701T\CIP 111112T</strain>
    </source>
</reference>
<sequence length="105" mass="10974">MRGRAPLAAALCLGAGLSGCGPVPVDQAERSCLADAHAATAPQGEIALGLGSDGHGLRPAGRLEMSVSADYIMGRDPSEVFDRCVRQRSGRAPTQPLPRQPGWRR</sequence>
<gene>
    <name evidence="2" type="ORF">B0A89_09585</name>
</gene>
<dbReference type="OrthoDB" id="7691501at2"/>
<keyword evidence="3" id="KW-1185">Reference proteome</keyword>
<evidence type="ECO:0008006" key="4">
    <source>
        <dbReference type="Google" id="ProtNLM"/>
    </source>
</evidence>
<evidence type="ECO:0000256" key="1">
    <source>
        <dbReference type="SAM" id="MobiDB-lite"/>
    </source>
</evidence>
<name>A0A1W6CY81_9RHOB</name>
<dbReference type="RefSeq" id="WP_085377956.1">
    <property type="nucleotide sequence ID" value="NZ_CP020612.1"/>
</dbReference>
<proteinExistence type="predicted"/>
<feature type="region of interest" description="Disordered" evidence="1">
    <location>
        <begin position="86"/>
        <end position="105"/>
    </location>
</feature>
<dbReference type="STRING" id="1945662.B0A89_09585"/>
<dbReference type="KEGG" id="pcon:B0A89_09585"/>
<evidence type="ECO:0000313" key="3">
    <source>
        <dbReference type="Proteomes" id="UP000193017"/>
    </source>
</evidence>
<accession>A0A1W6CY81</accession>
<dbReference type="PROSITE" id="PS51257">
    <property type="entry name" value="PROKAR_LIPOPROTEIN"/>
    <property type="match status" value="1"/>
</dbReference>